<feature type="region of interest" description="Disordered" evidence="2">
    <location>
        <begin position="69"/>
        <end position="132"/>
    </location>
</feature>
<proteinExistence type="predicted"/>
<dbReference type="Proteomes" id="UP001151760">
    <property type="component" value="Unassembled WGS sequence"/>
</dbReference>
<name>A0ABQ4Y830_9ASTR</name>
<comment type="caution">
    <text evidence="3">The sequence shown here is derived from an EMBL/GenBank/DDBJ whole genome shotgun (WGS) entry which is preliminary data.</text>
</comment>
<sequence length="266" mass="29658">MASSACSSTQNPPKKAPKVTYIDLTSNEDSPQQLHTTINTTLALTIPPPIPNMVEPFASPLVPRALVFTTPPNTPNDPHPFLSSLNDAPPRPTNPPPQSLTQNLPQPSQNEAPVEPTIPSLNPNSHQVNAQPNPSVEREIIQQEIHNLQAYHQNIQEAINNAQHVQDSLIPSTSITHIQIPPPFYLTSTLIQTPPYGPSFPPPNVFGALDQSLWFEQPPQPLNHTCPHCQKTERIINNFQTETRFMLNHLLERLNHISNWLPKDDH</sequence>
<feature type="compositionally biased region" description="Polar residues" evidence="2">
    <location>
        <begin position="119"/>
        <end position="132"/>
    </location>
</feature>
<feature type="compositionally biased region" description="Polar residues" evidence="2">
    <location>
        <begin position="99"/>
        <end position="111"/>
    </location>
</feature>
<reference evidence="3" key="2">
    <citation type="submission" date="2022-01" db="EMBL/GenBank/DDBJ databases">
        <authorList>
            <person name="Yamashiro T."/>
            <person name="Shiraishi A."/>
            <person name="Satake H."/>
            <person name="Nakayama K."/>
        </authorList>
    </citation>
    <scope>NUCLEOTIDE SEQUENCE</scope>
</reference>
<evidence type="ECO:0000313" key="3">
    <source>
        <dbReference type="EMBL" id="GJS73283.1"/>
    </source>
</evidence>
<feature type="coiled-coil region" evidence="1">
    <location>
        <begin position="141"/>
        <end position="168"/>
    </location>
</feature>
<feature type="compositionally biased region" description="Pro residues" evidence="2">
    <location>
        <begin position="89"/>
        <end position="98"/>
    </location>
</feature>
<gene>
    <name evidence="3" type="ORF">Tco_0706124</name>
</gene>
<evidence type="ECO:0000313" key="4">
    <source>
        <dbReference type="Proteomes" id="UP001151760"/>
    </source>
</evidence>
<evidence type="ECO:0000256" key="2">
    <source>
        <dbReference type="SAM" id="MobiDB-lite"/>
    </source>
</evidence>
<keyword evidence="1" id="KW-0175">Coiled coil</keyword>
<accession>A0ABQ4Y830</accession>
<reference evidence="3" key="1">
    <citation type="journal article" date="2022" name="Int. J. Mol. Sci.">
        <title>Draft Genome of Tanacetum Coccineum: Genomic Comparison of Closely Related Tanacetum-Family Plants.</title>
        <authorList>
            <person name="Yamashiro T."/>
            <person name="Shiraishi A."/>
            <person name="Nakayama K."/>
            <person name="Satake H."/>
        </authorList>
    </citation>
    <scope>NUCLEOTIDE SEQUENCE</scope>
</reference>
<protein>
    <submittedName>
        <fullName evidence="3">Uncharacterized protein</fullName>
    </submittedName>
</protein>
<dbReference type="EMBL" id="BQNB010010142">
    <property type="protein sequence ID" value="GJS73283.1"/>
    <property type="molecule type" value="Genomic_DNA"/>
</dbReference>
<keyword evidence="4" id="KW-1185">Reference proteome</keyword>
<organism evidence="3 4">
    <name type="scientific">Tanacetum coccineum</name>
    <dbReference type="NCBI Taxonomy" id="301880"/>
    <lineage>
        <taxon>Eukaryota</taxon>
        <taxon>Viridiplantae</taxon>
        <taxon>Streptophyta</taxon>
        <taxon>Embryophyta</taxon>
        <taxon>Tracheophyta</taxon>
        <taxon>Spermatophyta</taxon>
        <taxon>Magnoliopsida</taxon>
        <taxon>eudicotyledons</taxon>
        <taxon>Gunneridae</taxon>
        <taxon>Pentapetalae</taxon>
        <taxon>asterids</taxon>
        <taxon>campanulids</taxon>
        <taxon>Asterales</taxon>
        <taxon>Asteraceae</taxon>
        <taxon>Asteroideae</taxon>
        <taxon>Anthemideae</taxon>
        <taxon>Anthemidinae</taxon>
        <taxon>Tanacetum</taxon>
    </lineage>
</organism>
<evidence type="ECO:0000256" key="1">
    <source>
        <dbReference type="SAM" id="Coils"/>
    </source>
</evidence>